<dbReference type="AlphaFoldDB" id="A0A1M5JRQ9"/>
<protein>
    <submittedName>
        <fullName evidence="2">Immunity protein 43</fullName>
    </submittedName>
</protein>
<dbReference type="RefSeq" id="WP_073235285.1">
    <property type="nucleotide sequence ID" value="NZ_FQUQ01000005.1"/>
</dbReference>
<dbReference type="Pfam" id="PF15570">
    <property type="entry name" value="Imm43"/>
    <property type="match status" value="1"/>
</dbReference>
<feature type="domain" description="Immunity protein 43" evidence="1">
    <location>
        <begin position="15"/>
        <end position="226"/>
    </location>
</feature>
<name>A0A1M5JRQ9_9SPHI</name>
<evidence type="ECO:0000313" key="2">
    <source>
        <dbReference type="EMBL" id="SHG43261.1"/>
    </source>
</evidence>
<dbReference type="Proteomes" id="UP000184287">
    <property type="component" value="Unassembled WGS sequence"/>
</dbReference>
<keyword evidence="3" id="KW-1185">Reference proteome</keyword>
<accession>A0A1M5JRQ9</accession>
<gene>
    <name evidence="2" type="ORF">SAMN04488522_105486</name>
</gene>
<organism evidence="2 3">
    <name type="scientific">Pedobacter caeni</name>
    <dbReference type="NCBI Taxonomy" id="288992"/>
    <lineage>
        <taxon>Bacteria</taxon>
        <taxon>Pseudomonadati</taxon>
        <taxon>Bacteroidota</taxon>
        <taxon>Sphingobacteriia</taxon>
        <taxon>Sphingobacteriales</taxon>
        <taxon>Sphingobacteriaceae</taxon>
        <taxon>Pedobacter</taxon>
    </lineage>
</organism>
<proteinExistence type="predicted"/>
<evidence type="ECO:0000259" key="1">
    <source>
        <dbReference type="Pfam" id="PF15570"/>
    </source>
</evidence>
<sequence>MEQQLYIAFNRHYLKRKGTPLTDDIVFFDSYDPNKRSKFFNESEWRTYHHSSSPFPPIEAKFKMPSKLYLLLKKKEKEILFDYLDYGFHIKIVSKEFYDFLCKHGLDKNSYEKSKLDLVDKDRSKLSNRTYYALRFGKFDNDHFDFHKESKIRTKVNGSTQYLYQDLELKQDIDKAVFVLVESAYERVFIIKGQKVLEEAKKQFIGIDFYDAHDFPFVFQHQYDDDILPIVNSYLK</sequence>
<reference evidence="3" key="1">
    <citation type="submission" date="2016-11" db="EMBL/GenBank/DDBJ databases">
        <authorList>
            <person name="Varghese N."/>
            <person name="Submissions S."/>
        </authorList>
    </citation>
    <scope>NUCLEOTIDE SEQUENCE [LARGE SCALE GENOMIC DNA]</scope>
    <source>
        <strain evidence="3">DSM 16990</strain>
    </source>
</reference>
<dbReference type="OrthoDB" id="663131at2"/>
<dbReference type="InterPro" id="IPR029079">
    <property type="entry name" value="Imm43"/>
</dbReference>
<dbReference type="STRING" id="288992.SAMN04488522_105486"/>
<evidence type="ECO:0000313" key="3">
    <source>
        <dbReference type="Proteomes" id="UP000184287"/>
    </source>
</evidence>
<dbReference type="EMBL" id="FQUQ01000005">
    <property type="protein sequence ID" value="SHG43261.1"/>
    <property type="molecule type" value="Genomic_DNA"/>
</dbReference>